<dbReference type="OrthoDB" id="6407164at2759"/>
<dbReference type="InParanoid" id="A0A448YK88"/>
<gene>
    <name evidence="6" type="ORF">BRENAR_LOCUS2055</name>
</gene>
<dbReference type="GO" id="GO:0000398">
    <property type="term" value="P:mRNA splicing, via spliceosome"/>
    <property type="evidence" value="ECO:0007669"/>
    <property type="project" value="TreeGrafter"/>
</dbReference>
<feature type="domain" description="RRM" evidence="5">
    <location>
        <begin position="529"/>
        <end position="602"/>
    </location>
</feature>
<evidence type="ECO:0000313" key="6">
    <source>
        <dbReference type="EMBL" id="VEU21320.1"/>
    </source>
</evidence>
<proteinExistence type="predicted"/>
<accession>A0A448YK88</accession>
<feature type="region of interest" description="Disordered" evidence="4">
    <location>
        <begin position="1"/>
        <end position="39"/>
    </location>
</feature>
<feature type="region of interest" description="Disordered" evidence="4">
    <location>
        <begin position="632"/>
        <end position="651"/>
    </location>
</feature>
<keyword evidence="3" id="KW-0175">Coiled coil</keyword>
<feature type="region of interest" description="Disordered" evidence="4">
    <location>
        <begin position="947"/>
        <end position="1021"/>
    </location>
</feature>
<dbReference type="PROSITE" id="PS50102">
    <property type="entry name" value="RRM"/>
    <property type="match status" value="2"/>
</dbReference>
<feature type="compositionally biased region" description="Basic and acidic residues" evidence="4">
    <location>
        <begin position="1010"/>
        <end position="1021"/>
    </location>
</feature>
<dbReference type="GO" id="GO:0010494">
    <property type="term" value="C:cytoplasmic stress granule"/>
    <property type="evidence" value="ECO:0007669"/>
    <property type="project" value="TreeGrafter"/>
</dbReference>
<evidence type="ECO:0000256" key="4">
    <source>
        <dbReference type="SAM" id="MobiDB-lite"/>
    </source>
</evidence>
<protein>
    <submittedName>
        <fullName evidence="6">DEKNAAC102354</fullName>
    </submittedName>
</protein>
<evidence type="ECO:0000259" key="5">
    <source>
        <dbReference type="PROSITE" id="PS50102"/>
    </source>
</evidence>
<dbReference type="Pfam" id="PF00076">
    <property type="entry name" value="RRM_1"/>
    <property type="match status" value="1"/>
</dbReference>
<feature type="domain" description="RRM" evidence="5">
    <location>
        <begin position="307"/>
        <end position="378"/>
    </location>
</feature>
<feature type="compositionally biased region" description="Low complexity" evidence="4">
    <location>
        <begin position="816"/>
        <end position="829"/>
    </location>
</feature>
<organism evidence="6 7">
    <name type="scientific">Brettanomyces naardenensis</name>
    <name type="common">Yeast</name>
    <dbReference type="NCBI Taxonomy" id="13370"/>
    <lineage>
        <taxon>Eukaryota</taxon>
        <taxon>Fungi</taxon>
        <taxon>Dikarya</taxon>
        <taxon>Ascomycota</taxon>
        <taxon>Saccharomycotina</taxon>
        <taxon>Pichiomycetes</taxon>
        <taxon>Pichiales</taxon>
        <taxon>Pichiaceae</taxon>
        <taxon>Brettanomyces</taxon>
    </lineage>
</organism>
<sequence>MSFDQVFQEKHPRLRRKRHSRPSPVKASPSAYHYDPVTSGTPLQRFLPRQLLVSSPFMQSPSGDSFPEGAVYYPPGAAHSPIHHSAAGQPYYYYDYYPQQTVPGQPVYMNVSNANSAPSLYDHGVPSRWLMPSLSEATLTSEEEHEEQDGNDEEESSDPNLSKRLAQDAEEKSSTNSPDFPLAYPELRSSQGSSAPEDDRRHFPHVSTRRTIRFSKVNESVKAKDILNLIEFGPIEHCKVKSVDGETVASLSFVSPDTASRCFAQLKESLTDLRTALDSLKLELDLAENDPVNPILREAVKHDGATRAICISNLPRGVSRTNLIKKLEVFGEIESLRYKLSRNSAFIYFTSIDSAVKCLEELSNKDSESLLDSTFAHSRISYAADKNTAIAGGEADRSSSAIFQNRNDSWGDICSTPSTSISSPRNSVAKIFKTSSSNRYLSQIPINASPAPAPQPPVPYPYATPVQAFPEYLPQYVRPSRSSFSAGMSPVPGSFPEQQFVYSTRQQHRRTASMNSNLVETIPDNLGNRTVYLGNLDMTTSEEDICNAVRGGILESVKLLRDRRVCFITFIYPDDAAAFIARATSSGVYVHSRCLKIGWGRNSGPLRQDIEDAVEAGASRNLYIGIVKEEDEVKESTEKEEDGEEHDTTIVDNHDEPASVCEIPEERTLRRDFSFFGGIEQINYFEDGRCAFVNFFNILSCMKAVDDFNGSDSERVHRSFHGRYRAFRIAFGKDRCGIPPKKKKKKRRRAGRKDEVNEEVEDEEQFDDSKFQAALNYMQISSKILDDKRTETESSPGETEESQIAVEVKTEVSGQIKNESISSKSSSEIEVSKDSRNLAGQSERGRKKSGSHERSVRKSSLHSSSSYRSYENQGSYYPGEAVPSPMTYYSNGAYYPAENGQEPEVDSMQQSHFYAHPGYSLSSPQLIPPSNPGYYISSPQVYYPMYPPVAPYSEKQYHNQKQHGGHDNHTSRSRGGRGSPEFIHYSRHESDAIRRATDTESDNGQEEEGPEKGKTTSDEEC</sequence>
<keyword evidence="1 2" id="KW-0694">RNA-binding</keyword>
<dbReference type="STRING" id="13370.A0A448YK88"/>
<feature type="compositionally biased region" description="Acidic residues" evidence="4">
    <location>
        <begin position="141"/>
        <end position="157"/>
    </location>
</feature>
<evidence type="ECO:0000256" key="2">
    <source>
        <dbReference type="PROSITE-ProRule" id="PRU00176"/>
    </source>
</evidence>
<dbReference type="Proteomes" id="UP000290900">
    <property type="component" value="Unassembled WGS sequence"/>
</dbReference>
<feature type="compositionally biased region" description="Acidic residues" evidence="4">
    <location>
        <begin position="999"/>
        <end position="1009"/>
    </location>
</feature>
<name>A0A448YK88_BRENA</name>
<evidence type="ECO:0000313" key="7">
    <source>
        <dbReference type="Proteomes" id="UP000290900"/>
    </source>
</evidence>
<dbReference type="InterPro" id="IPR000504">
    <property type="entry name" value="RRM_dom"/>
</dbReference>
<feature type="compositionally biased region" description="Basic residues" evidence="4">
    <location>
        <begin position="740"/>
        <end position="751"/>
    </location>
</feature>
<dbReference type="InterPro" id="IPR035979">
    <property type="entry name" value="RBD_domain_sf"/>
</dbReference>
<keyword evidence="7" id="KW-1185">Reference proteome</keyword>
<evidence type="ECO:0000256" key="1">
    <source>
        <dbReference type="ARBA" id="ARBA00022884"/>
    </source>
</evidence>
<dbReference type="Gene3D" id="3.30.70.330">
    <property type="match status" value="3"/>
</dbReference>
<feature type="coiled-coil region" evidence="3">
    <location>
        <begin position="263"/>
        <end position="290"/>
    </location>
</feature>
<reference evidence="6 7" key="1">
    <citation type="submission" date="2018-12" db="EMBL/GenBank/DDBJ databases">
        <authorList>
            <person name="Tiukova I."/>
            <person name="Dainat J."/>
        </authorList>
    </citation>
    <scope>NUCLEOTIDE SEQUENCE [LARGE SCALE GENOMIC DNA]</scope>
</reference>
<dbReference type="InterPro" id="IPR012677">
    <property type="entry name" value="Nucleotide-bd_a/b_plait_sf"/>
</dbReference>
<dbReference type="PANTHER" id="PTHR14089">
    <property type="entry name" value="PRE-MRNA-SPLICING FACTOR RBM22"/>
    <property type="match status" value="1"/>
</dbReference>
<feature type="compositionally biased region" description="Acidic residues" evidence="4">
    <location>
        <begin position="632"/>
        <end position="645"/>
    </location>
</feature>
<dbReference type="SUPFAM" id="SSF54928">
    <property type="entry name" value="RNA-binding domain, RBD"/>
    <property type="match status" value="2"/>
</dbReference>
<dbReference type="InterPro" id="IPR039171">
    <property type="entry name" value="Cwc2/Slt11"/>
</dbReference>
<feature type="region of interest" description="Disordered" evidence="4">
    <location>
        <begin position="786"/>
        <end position="906"/>
    </location>
</feature>
<evidence type="ECO:0000256" key="3">
    <source>
        <dbReference type="SAM" id="Coils"/>
    </source>
</evidence>
<dbReference type="GO" id="GO:0003729">
    <property type="term" value="F:mRNA binding"/>
    <property type="evidence" value="ECO:0007669"/>
    <property type="project" value="TreeGrafter"/>
</dbReference>
<dbReference type="PANTHER" id="PTHR14089:SF8">
    <property type="entry name" value="RNA-BINDING PROTEIN MRN1"/>
    <property type="match status" value="1"/>
</dbReference>
<dbReference type="AlphaFoldDB" id="A0A448YK88"/>
<feature type="region of interest" description="Disordered" evidence="4">
    <location>
        <begin position="738"/>
        <end position="763"/>
    </location>
</feature>
<dbReference type="SMART" id="SM00360">
    <property type="entry name" value="RRM"/>
    <property type="match status" value="2"/>
</dbReference>
<dbReference type="EMBL" id="CAACVR010000012">
    <property type="protein sequence ID" value="VEU21320.1"/>
    <property type="molecule type" value="Genomic_DNA"/>
</dbReference>
<feature type="compositionally biased region" description="Basic residues" evidence="4">
    <location>
        <begin position="12"/>
        <end position="21"/>
    </location>
</feature>
<feature type="compositionally biased region" description="Basic and acidic residues" evidence="4">
    <location>
        <begin position="984"/>
        <end position="998"/>
    </location>
</feature>
<feature type="region of interest" description="Disordered" evidence="4">
    <location>
        <begin position="137"/>
        <end position="206"/>
    </location>
</feature>